<dbReference type="InterPro" id="IPR018247">
    <property type="entry name" value="EF_Hand_1_Ca_BS"/>
</dbReference>
<feature type="region of interest" description="Disordered" evidence="2">
    <location>
        <begin position="273"/>
        <end position="319"/>
    </location>
</feature>
<feature type="compositionally biased region" description="Low complexity" evidence="2">
    <location>
        <begin position="294"/>
        <end position="309"/>
    </location>
</feature>
<feature type="domain" description="EF-hand" evidence="3">
    <location>
        <begin position="1"/>
        <end position="34"/>
    </location>
</feature>
<feature type="region of interest" description="Disordered" evidence="2">
    <location>
        <begin position="229"/>
        <end position="254"/>
    </location>
</feature>
<dbReference type="Gene3D" id="1.10.238.10">
    <property type="entry name" value="EF-hand"/>
    <property type="match status" value="1"/>
</dbReference>
<feature type="compositionally biased region" description="Low complexity" evidence="2">
    <location>
        <begin position="233"/>
        <end position="251"/>
    </location>
</feature>
<evidence type="ECO:0000313" key="5">
    <source>
        <dbReference type="Proteomes" id="UP000267029"/>
    </source>
</evidence>
<gene>
    <name evidence="4" type="ORF">MCOS_LOCUS8499</name>
</gene>
<dbReference type="Proteomes" id="UP000267029">
    <property type="component" value="Unassembled WGS sequence"/>
</dbReference>
<dbReference type="SUPFAM" id="SSF47473">
    <property type="entry name" value="EF-hand"/>
    <property type="match status" value="1"/>
</dbReference>
<dbReference type="InterPro" id="IPR011992">
    <property type="entry name" value="EF-hand-dom_pair"/>
</dbReference>
<sequence>MAAFQKAFFAIDSHNTGVITISELKQYMRRMHYKESFVTAWISLFDPDNTGIITYRDYCSVFGLKPTRLTSAESKKPTSPPVETGADWINPTRSTTLEATPPKSPLTDQIIPSESTNLQSENHESDAARGENNLTIPPVCDEGKVNGFDETDGSSRHQSGEFVEIAASTNEDPVVLEELIDSREVDVEEPHVRTRNGNSLGVAEPEIAAQTSSTLESVLVDPTSIKERFSMDASSESPPASVEEPPESSTEAELKDANCCGNDDLIKPTVINQLHQTPPNPGQPHGVRRRTTNSSDSGSKSSRQSSKGKAFGQRRVNASSVPRIDPLLDLFVTYLLLKPK</sequence>
<dbReference type="EMBL" id="UXSR01005521">
    <property type="protein sequence ID" value="VDD82496.1"/>
    <property type="molecule type" value="Genomic_DNA"/>
</dbReference>
<evidence type="ECO:0000259" key="3">
    <source>
        <dbReference type="PROSITE" id="PS50222"/>
    </source>
</evidence>
<name>A0A0R3ULE7_MESCO</name>
<organism evidence="4 5">
    <name type="scientific">Mesocestoides corti</name>
    <name type="common">Flatworm</name>
    <dbReference type="NCBI Taxonomy" id="53468"/>
    <lineage>
        <taxon>Eukaryota</taxon>
        <taxon>Metazoa</taxon>
        <taxon>Spiralia</taxon>
        <taxon>Lophotrochozoa</taxon>
        <taxon>Platyhelminthes</taxon>
        <taxon>Cestoda</taxon>
        <taxon>Eucestoda</taxon>
        <taxon>Cyclophyllidea</taxon>
        <taxon>Mesocestoididae</taxon>
        <taxon>Mesocestoides</taxon>
    </lineage>
</organism>
<keyword evidence="5" id="KW-1185">Reference proteome</keyword>
<protein>
    <recommendedName>
        <fullName evidence="3">EF-hand domain-containing protein</fullName>
    </recommendedName>
</protein>
<feature type="region of interest" description="Disordered" evidence="2">
    <location>
        <begin position="71"/>
        <end position="109"/>
    </location>
</feature>
<keyword evidence="1" id="KW-0106">Calcium</keyword>
<dbReference type="AlphaFoldDB" id="A0A0R3ULE7"/>
<dbReference type="STRING" id="53468.A0A0R3ULE7"/>
<feature type="region of interest" description="Disordered" evidence="2">
    <location>
        <begin position="123"/>
        <end position="142"/>
    </location>
</feature>
<dbReference type="GO" id="GO:0005509">
    <property type="term" value="F:calcium ion binding"/>
    <property type="evidence" value="ECO:0007669"/>
    <property type="project" value="InterPro"/>
</dbReference>
<proteinExistence type="predicted"/>
<evidence type="ECO:0000256" key="2">
    <source>
        <dbReference type="SAM" id="MobiDB-lite"/>
    </source>
</evidence>
<reference evidence="4 5" key="1">
    <citation type="submission" date="2018-10" db="EMBL/GenBank/DDBJ databases">
        <authorList>
            <consortium name="Pathogen Informatics"/>
        </authorList>
    </citation>
    <scope>NUCLEOTIDE SEQUENCE [LARGE SCALE GENOMIC DNA]</scope>
</reference>
<dbReference type="PROSITE" id="PS50222">
    <property type="entry name" value="EF_HAND_2"/>
    <property type="match status" value="1"/>
</dbReference>
<dbReference type="PROSITE" id="PS00018">
    <property type="entry name" value="EF_HAND_1"/>
    <property type="match status" value="1"/>
</dbReference>
<evidence type="ECO:0000256" key="1">
    <source>
        <dbReference type="ARBA" id="ARBA00022837"/>
    </source>
</evidence>
<accession>A0A0R3ULE7</accession>
<dbReference type="InterPro" id="IPR002048">
    <property type="entry name" value="EF_hand_dom"/>
</dbReference>
<dbReference type="Pfam" id="PF13499">
    <property type="entry name" value="EF-hand_7"/>
    <property type="match status" value="1"/>
</dbReference>
<evidence type="ECO:0000313" key="4">
    <source>
        <dbReference type="EMBL" id="VDD82496.1"/>
    </source>
</evidence>
<dbReference type="OrthoDB" id="6275914at2759"/>